<accession>A0A7H9SNU3</accession>
<reference evidence="4" key="2">
    <citation type="submission" date="2020-05" db="EMBL/GenBank/DDBJ databases">
        <authorList>
            <person name="Kang H.-M."/>
            <person name="Kim M.-S."/>
            <person name="Lee J.-S."/>
        </authorList>
    </citation>
    <scope>NUCLEOTIDE SEQUENCE</scope>
</reference>
<dbReference type="SUPFAM" id="SSF52540">
    <property type="entry name" value="P-loop containing nucleoside triphosphate hydrolases"/>
    <property type="match status" value="1"/>
</dbReference>
<dbReference type="GO" id="GO:0008146">
    <property type="term" value="F:sulfotransferase activity"/>
    <property type="evidence" value="ECO:0007669"/>
    <property type="project" value="InterPro"/>
</dbReference>
<organism evidence="4">
    <name type="scientific">Brachionus plicatilis</name>
    <name type="common">Marine rotifer</name>
    <name type="synonym">Brachionus muelleri</name>
    <dbReference type="NCBI Taxonomy" id="10195"/>
    <lineage>
        <taxon>Eukaryota</taxon>
        <taxon>Metazoa</taxon>
        <taxon>Spiralia</taxon>
        <taxon>Gnathifera</taxon>
        <taxon>Rotifera</taxon>
        <taxon>Eurotatoria</taxon>
        <taxon>Monogononta</taxon>
        <taxon>Pseudotrocha</taxon>
        <taxon>Ploima</taxon>
        <taxon>Brachionidae</taxon>
        <taxon>Brachionus</taxon>
    </lineage>
</organism>
<evidence type="ECO:0000256" key="1">
    <source>
        <dbReference type="ARBA" id="ARBA00005771"/>
    </source>
</evidence>
<protein>
    <submittedName>
        <fullName evidence="4">Sulfotransferase-like protein 3</fullName>
    </submittedName>
</protein>
<feature type="domain" description="Sulfotransferase" evidence="3">
    <location>
        <begin position="65"/>
        <end position="308"/>
    </location>
</feature>
<dbReference type="EMBL" id="MT524960">
    <property type="protein sequence ID" value="QNH68015.1"/>
    <property type="molecule type" value="mRNA"/>
</dbReference>
<name>A0A7H9SNU3_BRAPC</name>
<evidence type="ECO:0000259" key="3">
    <source>
        <dbReference type="Pfam" id="PF00685"/>
    </source>
</evidence>
<dbReference type="PANTHER" id="PTHR11783">
    <property type="entry name" value="SULFOTRANSFERASE SULT"/>
    <property type="match status" value="1"/>
</dbReference>
<dbReference type="InterPro" id="IPR027417">
    <property type="entry name" value="P-loop_NTPase"/>
</dbReference>
<dbReference type="Gene3D" id="3.40.50.300">
    <property type="entry name" value="P-loop containing nucleotide triphosphate hydrolases"/>
    <property type="match status" value="1"/>
</dbReference>
<keyword evidence="2 4" id="KW-0808">Transferase</keyword>
<dbReference type="AlphaFoldDB" id="A0A7H9SNU3"/>
<dbReference type="InterPro" id="IPR000863">
    <property type="entry name" value="Sulfotransferase_dom"/>
</dbReference>
<evidence type="ECO:0000256" key="2">
    <source>
        <dbReference type="ARBA" id="ARBA00022679"/>
    </source>
</evidence>
<sequence length="321" mass="38087">MEKITKASKSLGLIADKTSEFYIEEEEFKEELVEGNELKFKKFDNIFLPGLVRNLSSIKSLELRPDDTFVVGYPKSGTTWVEEIVWLLQNNLDFQKSLKEDHFERVYFIDMGLSKGKIKHFKEMNTTRVFKSHLPIKHLPDNVEKLSKIVYVVRNPKDMLVSYFHFSRALLLSNFSGSFDLFVRHFFNNKLWYGSWWEQVKEYKNIPHVHFVQYEELLERPIETIESLAGFLGKSYSIEDIEKLINFTSIDKMKTYSSFNFEGVFRDEENVSLKFNFFRKGQIGNWVEYFNEEQSKKVDQVVNEHFQGVIDFKFFPSKNEI</sequence>
<dbReference type="Pfam" id="PF00685">
    <property type="entry name" value="Sulfotransfer_1"/>
    <property type="match status" value="1"/>
</dbReference>
<comment type="similarity">
    <text evidence="1">Belongs to the sulfotransferase 1 family.</text>
</comment>
<proteinExistence type="evidence at transcript level"/>
<reference evidence="4" key="1">
    <citation type="journal article" date="2020" name="Comp. Biochem. Physiol. Part D Genomics Proteomics">
        <title>The genome of the marine monogonont rotifer Brachionus rotundiformis and insight into species-specific detoxification components in Brachionus spp.</title>
        <authorList>
            <person name="Kang H.M."/>
            <person name="Kim M.S."/>
            <person name="Choi B.S."/>
            <person name="Kim D.H."/>
            <person name="Kim H.J."/>
            <person name="Hwang U.K."/>
            <person name="Hagiwara A."/>
            <person name="Lee J.S."/>
        </authorList>
    </citation>
    <scope>NUCLEOTIDE SEQUENCE</scope>
</reference>
<evidence type="ECO:0000313" key="4">
    <source>
        <dbReference type="EMBL" id="QNH68015.1"/>
    </source>
</evidence>